<dbReference type="Proteomes" id="UP000004994">
    <property type="component" value="Chromosome 1"/>
</dbReference>
<proteinExistence type="predicted"/>
<protein>
    <recommendedName>
        <fullName evidence="1">Reverse transcriptase Ty1/copia-type domain-containing protein</fullName>
    </recommendedName>
</protein>
<dbReference type="InterPro" id="IPR013103">
    <property type="entry name" value="RVT_2"/>
</dbReference>
<keyword evidence="3" id="KW-1185">Reference proteome</keyword>
<reference evidence="2" key="1">
    <citation type="journal article" date="2012" name="Nature">
        <title>The tomato genome sequence provides insights into fleshy fruit evolution.</title>
        <authorList>
            <consortium name="Tomato Genome Consortium"/>
        </authorList>
    </citation>
    <scope>NUCLEOTIDE SEQUENCE [LARGE SCALE GENOMIC DNA]</scope>
    <source>
        <strain evidence="2">cv. Heinz 1706</strain>
    </source>
</reference>
<dbReference type="InParanoid" id="A0A3Q7EYS8"/>
<organism evidence="2">
    <name type="scientific">Solanum lycopersicum</name>
    <name type="common">Tomato</name>
    <name type="synonym">Lycopersicon esculentum</name>
    <dbReference type="NCBI Taxonomy" id="4081"/>
    <lineage>
        <taxon>Eukaryota</taxon>
        <taxon>Viridiplantae</taxon>
        <taxon>Streptophyta</taxon>
        <taxon>Embryophyta</taxon>
        <taxon>Tracheophyta</taxon>
        <taxon>Spermatophyta</taxon>
        <taxon>Magnoliopsida</taxon>
        <taxon>eudicotyledons</taxon>
        <taxon>Gunneridae</taxon>
        <taxon>Pentapetalae</taxon>
        <taxon>asterids</taxon>
        <taxon>lamiids</taxon>
        <taxon>Solanales</taxon>
        <taxon>Solanaceae</taxon>
        <taxon>Solanoideae</taxon>
        <taxon>Solaneae</taxon>
        <taxon>Solanum</taxon>
        <taxon>Solanum subgen. Lycopersicon</taxon>
    </lineage>
</organism>
<evidence type="ECO:0000313" key="2">
    <source>
        <dbReference type="EnsemblPlants" id="Solyc01g065615.1.1"/>
    </source>
</evidence>
<dbReference type="STRING" id="4081.A0A3Q7EYS8"/>
<accession>A0A3Q7EYS8</accession>
<name>A0A3Q7EYS8_SOLLC</name>
<dbReference type="AlphaFoldDB" id="A0A3Q7EYS8"/>
<dbReference type="EnsemblPlants" id="Solyc01g065615.1.1">
    <property type="protein sequence ID" value="Solyc01g065615.1.1"/>
    <property type="gene ID" value="Solyc01g065615.1"/>
</dbReference>
<dbReference type="Pfam" id="PF07727">
    <property type="entry name" value="RVT_2"/>
    <property type="match status" value="1"/>
</dbReference>
<sequence length="187" mass="21280">MHKPGFTVYILVYVDDILVNGNHQRGVHYIIVALSQHFSLKDLGPFHCFLGIEVICSSAGLLLSQEKYTMHLLHGIAMDKRKGFSTPMTSTMVFYPSPYDHLVDDPLYRRIIAFVVSKLSQYIHQLFMSHWVSVKRLLHYLSSTTSFGVQLPMKLIVGCSRTLTHTGQEILKIAHRPLVMLSILEVP</sequence>
<reference evidence="2" key="2">
    <citation type="submission" date="2019-01" db="UniProtKB">
        <authorList>
            <consortium name="EnsemblPlants"/>
        </authorList>
    </citation>
    <scope>IDENTIFICATION</scope>
    <source>
        <strain evidence="2">cv. Heinz 1706</strain>
    </source>
</reference>
<feature type="domain" description="Reverse transcriptase Ty1/copia-type" evidence="1">
    <location>
        <begin position="9"/>
        <end position="89"/>
    </location>
</feature>
<dbReference type="SUPFAM" id="SSF56672">
    <property type="entry name" value="DNA/RNA polymerases"/>
    <property type="match status" value="1"/>
</dbReference>
<dbReference type="InterPro" id="IPR043502">
    <property type="entry name" value="DNA/RNA_pol_sf"/>
</dbReference>
<dbReference type="Gramene" id="Solyc01g065615.1.1">
    <property type="protein sequence ID" value="Solyc01g065615.1.1"/>
    <property type="gene ID" value="Solyc01g065615.1"/>
</dbReference>
<evidence type="ECO:0000259" key="1">
    <source>
        <dbReference type="Pfam" id="PF07727"/>
    </source>
</evidence>
<evidence type="ECO:0000313" key="3">
    <source>
        <dbReference type="Proteomes" id="UP000004994"/>
    </source>
</evidence>